<accession>A0A480ARI8</accession>
<feature type="transmembrane region" description="Helical" evidence="1">
    <location>
        <begin position="36"/>
        <end position="54"/>
    </location>
</feature>
<keyword evidence="3" id="KW-1185">Reference proteome</keyword>
<evidence type="ECO:0000313" key="2">
    <source>
        <dbReference type="EMBL" id="GCL64063.1"/>
    </source>
</evidence>
<dbReference type="AlphaFoldDB" id="A0A480ARI8"/>
<keyword evidence="1" id="KW-1133">Transmembrane helix</keyword>
<reference evidence="3" key="1">
    <citation type="submission" date="2019-03" db="EMBL/GenBank/DDBJ databases">
        <title>Aquabacterium pictum sp.nov., the first bacteriochlorophyll a-containing freshwater bacterium in the genus Aquabacterium of the class Betaproteobacteria.</title>
        <authorList>
            <person name="Hirose S."/>
            <person name="Tank M."/>
            <person name="Hara E."/>
            <person name="Tamaki H."/>
            <person name="Takaichi S."/>
            <person name="Haruta S."/>
            <person name="Hanada S."/>
        </authorList>
    </citation>
    <scope>NUCLEOTIDE SEQUENCE [LARGE SCALE GENOMIC DNA]</scope>
    <source>
        <strain evidence="3">W35</strain>
    </source>
</reference>
<dbReference type="Proteomes" id="UP000301751">
    <property type="component" value="Unassembled WGS sequence"/>
</dbReference>
<evidence type="ECO:0000313" key="3">
    <source>
        <dbReference type="Proteomes" id="UP000301751"/>
    </source>
</evidence>
<keyword evidence="1" id="KW-0812">Transmembrane</keyword>
<dbReference type="EMBL" id="BJCL01000008">
    <property type="protein sequence ID" value="GCL64063.1"/>
    <property type="molecule type" value="Genomic_DNA"/>
</dbReference>
<comment type="caution">
    <text evidence="2">The sequence shown here is derived from an EMBL/GenBank/DDBJ whole genome shotgun (WGS) entry which is preliminary data.</text>
</comment>
<organism evidence="2 3">
    <name type="scientific">Pseudaquabacterium pictum</name>
    <dbReference type="NCBI Taxonomy" id="2315236"/>
    <lineage>
        <taxon>Bacteria</taxon>
        <taxon>Pseudomonadati</taxon>
        <taxon>Pseudomonadota</taxon>
        <taxon>Betaproteobacteria</taxon>
        <taxon>Burkholderiales</taxon>
        <taxon>Sphaerotilaceae</taxon>
        <taxon>Pseudaquabacterium</taxon>
    </lineage>
</organism>
<evidence type="ECO:0000256" key="1">
    <source>
        <dbReference type="SAM" id="Phobius"/>
    </source>
</evidence>
<proteinExistence type="predicted"/>
<gene>
    <name evidence="2" type="ORF">AQPW35_31440</name>
</gene>
<sequence length="61" mass="6869">MLIFRLVFGLLLLASLLCFAMSIGTGQVVWRRRGMLLLKWALLAAMGFFGVLILERLALML</sequence>
<keyword evidence="1" id="KW-0472">Membrane</keyword>
<name>A0A480ARI8_9BURK</name>
<dbReference type="RefSeq" id="WP_137733802.1">
    <property type="nucleotide sequence ID" value="NZ_BJCL01000008.1"/>
</dbReference>
<protein>
    <submittedName>
        <fullName evidence="2">Uncharacterized protein</fullName>
    </submittedName>
</protein>